<dbReference type="PANTHER" id="PTHR46825:SF9">
    <property type="entry name" value="BETA-LACTAMASE-RELATED DOMAIN-CONTAINING PROTEIN"/>
    <property type="match status" value="1"/>
</dbReference>
<feature type="signal peptide" evidence="1">
    <location>
        <begin position="1"/>
        <end position="26"/>
    </location>
</feature>
<dbReference type="Proteomes" id="UP000223913">
    <property type="component" value="Unassembled WGS sequence"/>
</dbReference>
<dbReference type="InterPro" id="IPR050491">
    <property type="entry name" value="AmpC-like"/>
</dbReference>
<evidence type="ECO:0000259" key="2">
    <source>
        <dbReference type="Pfam" id="PF00144"/>
    </source>
</evidence>
<dbReference type="Pfam" id="PF00144">
    <property type="entry name" value="Beta-lactamase"/>
    <property type="match status" value="1"/>
</dbReference>
<gene>
    <name evidence="3" type="ORF">CRP01_29170</name>
</gene>
<dbReference type="InterPro" id="IPR012338">
    <property type="entry name" value="Beta-lactam/transpept-like"/>
</dbReference>
<dbReference type="PANTHER" id="PTHR46825">
    <property type="entry name" value="D-ALANYL-D-ALANINE-CARBOXYPEPTIDASE/ENDOPEPTIDASE AMPH"/>
    <property type="match status" value="1"/>
</dbReference>
<evidence type="ECO:0000256" key="1">
    <source>
        <dbReference type="SAM" id="SignalP"/>
    </source>
</evidence>
<evidence type="ECO:0000313" key="3">
    <source>
        <dbReference type="EMBL" id="PHN03152.1"/>
    </source>
</evidence>
<dbReference type="EMBL" id="PDUD01000034">
    <property type="protein sequence ID" value="PHN03152.1"/>
    <property type="molecule type" value="Genomic_DNA"/>
</dbReference>
<dbReference type="AlphaFoldDB" id="A0A2D0N3N3"/>
<feature type="chain" id="PRO_5012429174" description="Beta-lactamase-related domain-containing protein" evidence="1">
    <location>
        <begin position="27"/>
        <end position="363"/>
    </location>
</feature>
<accession>A0A2D0N3N3</accession>
<dbReference type="OrthoDB" id="9793489at2"/>
<organism evidence="3 4">
    <name type="scientific">Flavilitoribacter nigricans (strain ATCC 23147 / DSM 23189 / NBRC 102662 / NCIMB 1420 / SS-2)</name>
    <name type="common">Lewinella nigricans</name>
    <dbReference type="NCBI Taxonomy" id="1122177"/>
    <lineage>
        <taxon>Bacteria</taxon>
        <taxon>Pseudomonadati</taxon>
        <taxon>Bacteroidota</taxon>
        <taxon>Saprospiria</taxon>
        <taxon>Saprospirales</taxon>
        <taxon>Lewinellaceae</taxon>
        <taxon>Flavilitoribacter</taxon>
    </lineage>
</organism>
<name>A0A2D0N3N3_FLAN2</name>
<proteinExistence type="predicted"/>
<dbReference type="SUPFAM" id="SSF56601">
    <property type="entry name" value="beta-lactamase/transpeptidase-like"/>
    <property type="match status" value="1"/>
</dbReference>
<dbReference type="InterPro" id="IPR001466">
    <property type="entry name" value="Beta-lactam-related"/>
</dbReference>
<keyword evidence="4" id="KW-1185">Reference proteome</keyword>
<comment type="caution">
    <text evidence="3">The sequence shown here is derived from an EMBL/GenBank/DDBJ whole genome shotgun (WGS) entry which is preliminary data.</text>
</comment>
<protein>
    <recommendedName>
        <fullName evidence="2">Beta-lactamase-related domain-containing protein</fullName>
    </recommendedName>
</protein>
<dbReference type="RefSeq" id="WP_099153592.1">
    <property type="nucleotide sequence ID" value="NZ_PDUD01000034.1"/>
</dbReference>
<dbReference type="Gene3D" id="3.40.710.10">
    <property type="entry name" value="DD-peptidase/beta-lactamase superfamily"/>
    <property type="match status" value="1"/>
</dbReference>
<feature type="domain" description="Beta-lactamase-related" evidence="2">
    <location>
        <begin position="32"/>
        <end position="352"/>
    </location>
</feature>
<sequence length="363" mass="40495">MKTVFLRIIRTITFLFLGFSGLLAQADLTGAEAVIEKFSRQDQFSGVVLLAEDGKIVYQQAVGLADRTSGKKLEQGTKFRIASITKSFTALVIMQLYEEEQLSLDQSVNELLPGLLPDTFSSVKVRHLLNHTSGLPGETDEFYAEKLSPEVMIRRLTEREQPRQPAGTAFNYNNVDYLLLGLIIEDLSGKPWETVIRERILIPLEMHDTGFLEKDALPADLASGYLCENGDCVQEPDYYIENYFAAGSMYATAADLLKWDQGLYGEKLLSEAGKTLMYTSDPALGYIAFGSWTFHHPFIAGNPFTVERRGGILGFNSVIMRFPLAKKTLIILSNTDQFNPDTFGNSENIKEQLLRILFASGGD</sequence>
<keyword evidence="1" id="KW-0732">Signal</keyword>
<evidence type="ECO:0000313" key="4">
    <source>
        <dbReference type="Proteomes" id="UP000223913"/>
    </source>
</evidence>
<reference evidence="3 4" key="1">
    <citation type="submission" date="2017-10" db="EMBL/GenBank/DDBJ databases">
        <title>The draft genome sequence of Lewinella nigricans NBRC 102662.</title>
        <authorList>
            <person name="Wang K."/>
        </authorList>
    </citation>
    <scope>NUCLEOTIDE SEQUENCE [LARGE SCALE GENOMIC DNA]</scope>
    <source>
        <strain evidence="3 4">NBRC 102662</strain>
    </source>
</reference>